<proteinExistence type="predicted"/>
<comment type="caution">
    <text evidence="2">The sequence shown here is derived from an EMBL/GenBank/DDBJ whole genome shotgun (WGS) entry which is preliminary data.</text>
</comment>
<dbReference type="InterPro" id="IPR010982">
    <property type="entry name" value="Lambda_DNA-bd_dom_sf"/>
</dbReference>
<dbReference type="PROSITE" id="PS50943">
    <property type="entry name" value="HTH_CROC1"/>
    <property type="match status" value="1"/>
</dbReference>
<gene>
    <name evidence="2" type="ORF">KDL01_27780</name>
</gene>
<keyword evidence="3" id="KW-1185">Reference proteome</keyword>
<feature type="domain" description="HTH cro/C1-type" evidence="1">
    <location>
        <begin position="2"/>
        <end position="43"/>
    </location>
</feature>
<evidence type="ECO:0000313" key="2">
    <source>
        <dbReference type="EMBL" id="MBR7837109.1"/>
    </source>
</evidence>
<dbReference type="Proteomes" id="UP000675781">
    <property type="component" value="Unassembled WGS sequence"/>
</dbReference>
<dbReference type="AlphaFoldDB" id="A0A941EZK1"/>
<dbReference type="EMBL" id="JAGSOG010000181">
    <property type="protein sequence ID" value="MBR7837109.1"/>
    <property type="molecule type" value="Genomic_DNA"/>
</dbReference>
<evidence type="ECO:0000259" key="1">
    <source>
        <dbReference type="PROSITE" id="PS50943"/>
    </source>
</evidence>
<dbReference type="GO" id="GO:0003677">
    <property type="term" value="F:DNA binding"/>
    <property type="evidence" value="ECO:0007669"/>
    <property type="project" value="InterPro"/>
</dbReference>
<name>A0A941EZK1_9ACTN</name>
<organism evidence="2 3">
    <name type="scientific">Actinospica durhamensis</name>
    <dbReference type="NCBI Taxonomy" id="1508375"/>
    <lineage>
        <taxon>Bacteria</taxon>
        <taxon>Bacillati</taxon>
        <taxon>Actinomycetota</taxon>
        <taxon>Actinomycetes</taxon>
        <taxon>Catenulisporales</taxon>
        <taxon>Actinospicaceae</taxon>
        <taxon>Actinospica</taxon>
    </lineage>
</organism>
<dbReference type="CDD" id="cd00093">
    <property type="entry name" value="HTH_XRE"/>
    <property type="match status" value="1"/>
</dbReference>
<reference evidence="2" key="1">
    <citation type="submission" date="2021-04" db="EMBL/GenBank/DDBJ databases">
        <title>Genome based classification of Actinospica acidithermotolerans sp. nov., an actinobacterium isolated from an Indonesian hot spring.</title>
        <authorList>
            <person name="Kusuma A.B."/>
            <person name="Putra K.E."/>
            <person name="Nafisah S."/>
            <person name="Loh J."/>
            <person name="Nouioui I."/>
            <person name="Goodfellow M."/>
        </authorList>
    </citation>
    <scope>NUCLEOTIDE SEQUENCE</scope>
    <source>
        <strain evidence="2">CSCA 57</strain>
    </source>
</reference>
<protein>
    <submittedName>
        <fullName evidence="2">Helix-turn-helix transcriptional regulator</fullName>
    </submittedName>
</protein>
<dbReference type="InterPro" id="IPR001387">
    <property type="entry name" value="Cro/C1-type_HTH"/>
</dbReference>
<dbReference type="SUPFAM" id="SSF47413">
    <property type="entry name" value="lambda repressor-like DNA-binding domains"/>
    <property type="match status" value="1"/>
</dbReference>
<accession>A0A941EZK1</accession>
<sequence>MQLAKRTGYASSTLQEALGGRRLPTLPVAMAIIEACDADPVLWHRYWAYARRSLDPDVPTALGRAATPPWPAV</sequence>
<feature type="non-terminal residue" evidence="2">
    <location>
        <position position="73"/>
    </location>
</feature>
<dbReference type="RefSeq" id="WP_212531578.1">
    <property type="nucleotide sequence ID" value="NZ_JAGSOG010000181.1"/>
</dbReference>
<evidence type="ECO:0000313" key="3">
    <source>
        <dbReference type="Proteomes" id="UP000675781"/>
    </source>
</evidence>